<sequence>MTVLGISAANERTCSNNCCLSLSSSDATFDIMLIWDENQFKFIPAVAVNSNIKMDAGVLFKEEFAVKHALSYVERRVREEIDAGLSKKLKDLISDHVNPHMQKLKEQLSLLGFHNYDFKWIVEKNALRVIIGRSEDSELALEPPSNFMMCVFLNIAGTRNLKSFLDHRKKRSLIPDIIMPYGIEISCVDQKFCLNKHGGTMCTNFDFNFSLDNVDRVVGCEPDLPL</sequence>
<dbReference type="AlphaFoldDB" id="A0A0B1T4E0"/>
<keyword evidence="2" id="KW-1185">Reference proteome</keyword>
<gene>
    <name evidence="1" type="ORF">OESDEN_09531</name>
</gene>
<name>A0A0B1T4E0_OESDE</name>
<proteinExistence type="predicted"/>
<protein>
    <submittedName>
        <fullName evidence="1">Uncharacterized protein</fullName>
    </submittedName>
</protein>
<organism evidence="1 2">
    <name type="scientific">Oesophagostomum dentatum</name>
    <name type="common">Nodular worm</name>
    <dbReference type="NCBI Taxonomy" id="61180"/>
    <lineage>
        <taxon>Eukaryota</taxon>
        <taxon>Metazoa</taxon>
        <taxon>Ecdysozoa</taxon>
        <taxon>Nematoda</taxon>
        <taxon>Chromadorea</taxon>
        <taxon>Rhabditida</taxon>
        <taxon>Rhabditina</taxon>
        <taxon>Rhabditomorpha</taxon>
        <taxon>Strongyloidea</taxon>
        <taxon>Strongylidae</taxon>
        <taxon>Oesophagostomum</taxon>
    </lineage>
</organism>
<dbReference type="EMBL" id="KN552836">
    <property type="protein sequence ID" value="KHJ90622.1"/>
    <property type="molecule type" value="Genomic_DNA"/>
</dbReference>
<reference evidence="1 2" key="1">
    <citation type="submission" date="2014-03" db="EMBL/GenBank/DDBJ databases">
        <title>Draft genome of the hookworm Oesophagostomum dentatum.</title>
        <authorList>
            <person name="Mitreva M."/>
        </authorList>
    </citation>
    <scope>NUCLEOTIDE SEQUENCE [LARGE SCALE GENOMIC DNA]</scope>
    <source>
        <strain evidence="1 2">OD-Hann</strain>
    </source>
</reference>
<evidence type="ECO:0000313" key="1">
    <source>
        <dbReference type="EMBL" id="KHJ90622.1"/>
    </source>
</evidence>
<dbReference type="Proteomes" id="UP000053660">
    <property type="component" value="Unassembled WGS sequence"/>
</dbReference>
<accession>A0A0B1T4E0</accession>
<evidence type="ECO:0000313" key="2">
    <source>
        <dbReference type="Proteomes" id="UP000053660"/>
    </source>
</evidence>